<reference evidence="1 4" key="1">
    <citation type="journal article" date="2015" name="Genome Announc.">
        <title>Complete Genome Sequence of the Nitrogen-Fixing and Solvent-Producing Clostridium pasteurianum DSM 525.</title>
        <authorList>
            <person name="Poehlein A."/>
            <person name="Grosse-Honebrink A."/>
            <person name="Zhang Y."/>
            <person name="Minton N.P."/>
            <person name="Daniel R."/>
        </authorList>
    </citation>
    <scope>NUCLEOTIDE SEQUENCE [LARGE SCALE GENOMIC DNA]</scope>
    <source>
        <strain evidence="1">DSM 525</strain>
        <strain evidence="4">DSM 525 / ATCC 6013</strain>
    </source>
</reference>
<sequence>METIKLDINEHYEDEIEALEDNGYEQVDDTTYTKKGKKYKFVSVEKFNTWIYHIILEEVE</sequence>
<dbReference type="PATRIC" id="fig|1262449.3.peg.333"/>
<evidence type="ECO:0000313" key="2">
    <source>
        <dbReference type="EMBL" id="KRU13459.1"/>
    </source>
</evidence>
<dbReference type="RefSeq" id="WP_004455115.1">
    <property type="nucleotide sequence ID" value="NZ_ANZB01000001.1"/>
</dbReference>
<reference evidence="2 3" key="3">
    <citation type="journal article" name="Genome Announc.">
        <title>Improved Draft Genome Sequence of Clostridium pasteurianum Strain ATCC 6013 (DSM 525) Using a Hybrid Next-Generation Sequencing Approach.</title>
        <authorList>
            <person name="Pyne M.E."/>
            <person name="Utturkar S."/>
            <person name="Brown S.D."/>
            <person name="Moo-Young M."/>
            <person name="Chung D.A."/>
            <person name="Chou C.P."/>
        </authorList>
    </citation>
    <scope>NUCLEOTIDE SEQUENCE [LARGE SCALE GENOMIC DNA]</scope>
    <source>
        <strain evidence="2 3">ATCC 6013</strain>
    </source>
</reference>
<organism evidence="1 4">
    <name type="scientific">Clostridium pasteurianum DSM 525 = ATCC 6013</name>
    <dbReference type="NCBI Taxonomy" id="1262449"/>
    <lineage>
        <taxon>Bacteria</taxon>
        <taxon>Bacillati</taxon>
        <taxon>Bacillota</taxon>
        <taxon>Clostridia</taxon>
        <taxon>Eubacteriales</taxon>
        <taxon>Clostridiaceae</taxon>
        <taxon>Clostridium</taxon>
    </lineage>
</organism>
<evidence type="ECO:0000313" key="1">
    <source>
        <dbReference type="EMBL" id="AJA50529.1"/>
    </source>
</evidence>
<reference evidence="2" key="2">
    <citation type="submission" date="2015-10" db="EMBL/GenBank/DDBJ databases">
        <title>Improved Draft Genome Sequence of Clostridium pasteurianum Strain ATCC 6013 (DSM 525) Using a Hybrid Next-Generation Sequencing Approach.</title>
        <authorList>
            <person name="Pyne M.E."/>
            <person name="Utturkar S.M."/>
            <person name="Brown S.D."/>
            <person name="Moo-Young M."/>
            <person name="Chung D.A."/>
            <person name="Chou P.C."/>
        </authorList>
    </citation>
    <scope>NUCLEOTIDE SEQUENCE</scope>
    <source>
        <strain evidence="2">ATCC 6013</strain>
    </source>
</reference>
<name>A0A0H3IYF5_CLOPA</name>
<dbReference type="KEGG" id="cpae:CPAST_c04410"/>
<dbReference type="Proteomes" id="UP000028042">
    <property type="component" value="Unassembled WGS sequence"/>
</dbReference>
<accession>A0A0H3IYF5</accession>
<dbReference type="EMBL" id="CP009268">
    <property type="protein sequence ID" value="AJA50529.1"/>
    <property type="molecule type" value="Genomic_DNA"/>
</dbReference>
<keyword evidence="4" id="KW-1185">Reference proteome</keyword>
<proteinExistence type="predicted"/>
<dbReference type="KEGG" id="cpat:CLPA_c04410"/>
<dbReference type="EMBL" id="JPGY02000001">
    <property type="protein sequence ID" value="KRU13459.1"/>
    <property type="molecule type" value="Genomic_DNA"/>
</dbReference>
<protein>
    <submittedName>
        <fullName evidence="1">Uncharacterized protein</fullName>
    </submittedName>
</protein>
<dbReference type="GeneID" id="93072681"/>
<dbReference type="AlphaFoldDB" id="A0A0H3IYF5"/>
<evidence type="ECO:0000313" key="3">
    <source>
        <dbReference type="Proteomes" id="UP000028042"/>
    </source>
</evidence>
<evidence type="ECO:0000313" key="4">
    <source>
        <dbReference type="Proteomes" id="UP000030905"/>
    </source>
</evidence>
<dbReference type="Proteomes" id="UP000030905">
    <property type="component" value="Chromosome"/>
</dbReference>
<gene>
    <name evidence="1" type="ORF">CLPA_c04410</name>
    <name evidence="2" type="ORF">CP6013_02707</name>
</gene>